<protein>
    <recommendedName>
        <fullName evidence="3">Thioredoxin domain-containing protein</fullName>
    </recommendedName>
</protein>
<dbReference type="Pfam" id="PF00085">
    <property type="entry name" value="Thioredoxin"/>
    <property type="match status" value="1"/>
</dbReference>
<keyword evidence="1" id="KW-1015">Disulfide bond</keyword>
<gene>
    <name evidence="4" type="ORF">F2P56_008218</name>
</gene>
<comment type="caution">
    <text evidence="4">The sequence shown here is derived from an EMBL/GenBank/DDBJ whole genome shotgun (WGS) entry which is preliminary data.</text>
</comment>
<evidence type="ECO:0000256" key="1">
    <source>
        <dbReference type="ARBA" id="ARBA00023157"/>
    </source>
</evidence>
<accession>A0A834D1K4</accession>
<feature type="domain" description="Thioredoxin" evidence="3">
    <location>
        <begin position="118"/>
        <end position="222"/>
    </location>
</feature>
<reference evidence="4" key="1">
    <citation type="submission" date="2015-10" db="EMBL/GenBank/DDBJ databases">
        <authorList>
            <person name="Martinez-Garcia P.J."/>
            <person name="Crepeau M.W."/>
            <person name="Puiu D."/>
            <person name="Gonzalez-Ibeas D."/>
            <person name="Whalen J."/>
            <person name="Stevens K."/>
            <person name="Paul R."/>
            <person name="Butterfield T."/>
            <person name="Britton M."/>
            <person name="Reagan R."/>
            <person name="Chakraborty S."/>
            <person name="Walawage S.L."/>
            <person name="Vasquez-Gross H.A."/>
            <person name="Cardeno C."/>
            <person name="Famula R."/>
            <person name="Pratt K."/>
            <person name="Kuruganti S."/>
            <person name="Aradhya M.K."/>
            <person name="Leslie C.A."/>
            <person name="Dandekar A.M."/>
            <person name="Salzberg S.L."/>
            <person name="Wegrzyn J.L."/>
            <person name="Langley C.H."/>
            <person name="Neale D.B."/>
        </authorList>
    </citation>
    <scope>NUCLEOTIDE SEQUENCE</scope>
    <source>
        <tissue evidence="4">Leaves</tissue>
    </source>
</reference>
<evidence type="ECO:0000259" key="3">
    <source>
        <dbReference type="PROSITE" id="PS51352"/>
    </source>
</evidence>
<evidence type="ECO:0000313" key="5">
    <source>
        <dbReference type="Proteomes" id="UP000619265"/>
    </source>
</evidence>
<dbReference type="InterPro" id="IPR036249">
    <property type="entry name" value="Thioredoxin-like_sf"/>
</dbReference>
<dbReference type="PROSITE" id="PS00194">
    <property type="entry name" value="THIOREDOXIN_1"/>
    <property type="match status" value="1"/>
</dbReference>
<dbReference type="Proteomes" id="UP000619265">
    <property type="component" value="Unassembled WGS sequence"/>
</dbReference>
<dbReference type="PANTHER" id="PTHR46115">
    <property type="entry name" value="THIOREDOXIN-LIKE PROTEIN 1"/>
    <property type="match status" value="1"/>
</dbReference>
<dbReference type="Gene3D" id="3.40.30.10">
    <property type="entry name" value="Glutaredoxin"/>
    <property type="match status" value="1"/>
</dbReference>
<name>A0A834D1K4_JUGRE</name>
<reference evidence="4" key="2">
    <citation type="submission" date="2020-03" db="EMBL/GenBank/DDBJ databases">
        <title>Walnut 2.0.</title>
        <authorList>
            <person name="Marrano A."/>
            <person name="Britton M."/>
            <person name="Zimin A.V."/>
            <person name="Zaini P.A."/>
            <person name="Workman R."/>
            <person name="Puiu D."/>
            <person name="Bianco L."/>
            <person name="Allen B.J."/>
            <person name="Troggio M."/>
            <person name="Leslie C.A."/>
            <person name="Timp W."/>
            <person name="Dendekar A."/>
            <person name="Salzberg S.L."/>
            <person name="Neale D.B."/>
        </authorList>
    </citation>
    <scope>NUCLEOTIDE SEQUENCE</scope>
    <source>
        <tissue evidence="4">Leaves</tissue>
    </source>
</reference>
<organism evidence="4 5">
    <name type="scientific">Juglans regia</name>
    <name type="common">English walnut</name>
    <dbReference type="NCBI Taxonomy" id="51240"/>
    <lineage>
        <taxon>Eukaryota</taxon>
        <taxon>Viridiplantae</taxon>
        <taxon>Streptophyta</taxon>
        <taxon>Embryophyta</taxon>
        <taxon>Tracheophyta</taxon>
        <taxon>Spermatophyta</taxon>
        <taxon>Magnoliopsida</taxon>
        <taxon>eudicotyledons</taxon>
        <taxon>Gunneridae</taxon>
        <taxon>Pentapetalae</taxon>
        <taxon>rosids</taxon>
        <taxon>fabids</taxon>
        <taxon>Fagales</taxon>
        <taxon>Juglandaceae</taxon>
        <taxon>Juglans</taxon>
    </lineage>
</organism>
<dbReference type="PRINTS" id="PR00421">
    <property type="entry name" value="THIOREDOXIN"/>
</dbReference>
<sequence>MYVVSPHVAAGRRGKSISRLFIFLLHFRSQLRYLGLSLSLSFLFYTQRNNVQIETVSRSIPLEIQLKSPRLRALLDLYRLSLAVCAVYVNMGLCLGKPRIDGDDSEENVKFSGGNVHLITSKESWDQKLVEASGDGKIVIANFSATWCGPCKMIAPFYRELSEKYPSAMFLLIDVEELTELSTSWEVKATPTFFLIRDGRQVDKHVGANKTQLEKRITAIVDSTTQCQN</sequence>
<dbReference type="Gramene" id="Jr04_00570_p1">
    <property type="protein sequence ID" value="cds.Jr04_00570_p1"/>
    <property type="gene ID" value="Jr04_00570"/>
</dbReference>
<dbReference type="InterPro" id="IPR017937">
    <property type="entry name" value="Thioredoxin_CS"/>
</dbReference>
<comment type="similarity">
    <text evidence="2">Belongs to the thioredoxin family. Plant F-type subfamily.</text>
</comment>
<dbReference type="EMBL" id="LIHL02000004">
    <property type="protein sequence ID" value="KAF5471426.1"/>
    <property type="molecule type" value="Genomic_DNA"/>
</dbReference>
<proteinExistence type="inferred from homology"/>
<evidence type="ECO:0000256" key="2">
    <source>
        <dbReference type="ARBA" id="ARBA00038337"/>
    </source>
</evidence>
<dbReference type="SUPFAM" id="SSF52833">
    <property type="entry name" value="Thioredoxin-like"/>
    <property type="match status" value="1"/>
</dbReference>
<dbReference type="AlphaFoldDB" id="A0A834D1K4"/>
<dbReference type="CDD" id="cd02947">
    <property type="entry name" value="TRX_family"/>
    <property type="match status" value="1"/>
</dbReference>
<dbReference type="InterPro" id="IPR013766">
    <property type="entry name" value="Thioredoxin_domain"/>
</dbReference>
<dbReference type="PROSITE" id="PS51352">
    <property type="entry name" value="THIOREDOXIN_2"/>
    <property type="match status" value="1"/>
</dbReference>
<evidence type="ECO:0000313" key="4">
    <source>
        <dbReference type="EMBL" id="KAF5471426.1"/>
    </source>
</evidence>